<accession>A0A0F9SJZ3</accession>
<protein>
    <submittedName>
        <fullName evidence="1">Uncharacterized protein</fullName>
    </submittedName>
</protein>
<name>A0A0F9SJZ3_9ZZZZ</name>
<proteinExistence type="predicted"/>
<evidence type="ECO:0000313" key="1">
    <source>
        <dbReference type="EMBL" id="KKN62652.1"/>
    </source>
</evidence>
<gene>
    <name evidence="1" type="ORF">LCGC14_0509130</name>
</gene>
<reference evidence="1" key="1">
    <citation type="journal article" date="2015" name="Nature">
        <title>Complex archaea that bridge the gap between prokaryotes and eukaryotes.</title>
        <authorList>
            <person name="Spang A."/>
            <person name="Saw J.H."/>
            <person name="Jorgensen S.L."/>
            <person name="Zaremba-Niedzwiedzka K."/>
            <person name="Martijn J."/>
            <person name="Lind A.E."/>
            <person name="van Eijk R."/>
            <person name="Schleper C."/>
            <person name="Guy L."/>
            <person name="Ettema T.J."/>
        </authorList>
    </citation>
    <scope>NUCLEOTIDE SEQUENCE</scope>
</reference>
<comment type="caution">
    <text evidence="1">The sequence shown here is derived from an EMBL/GenBank/DDBJ whole genome shotgun (WGS) entry which is preliminary data.</text>
</comment>
<dbReference type="AlphaFoldDB" id="A0A0F9SJZ3"/>
<sequence>MTEDYMIREMVECYNTQFDRIMSVKEASIISYIVMGLDNGVNQK</sequence>
<dbReference type="EMBL" id="LAZR01000616">
    <property type="protein sequence ID" value="KKN62652.1"/>
    <property type="molecule type" value="Genomic_DNA"/>
</dbReference>
<organism evidence="1">
    <name type="scientific">marine sediment metagenome</name>
    <dbReference type="NCBI Taxonomy" id="412755"/>
    <lineage>
        <taxon>unclassified sequences</taxon>
        <taxon>metagenomes</taxon>
        <taxon>ecological metagenomes</taxon>
    </lineage>
</organism>